<feature type="transmembrane region" description="Helical" evidence="1">
    <location>
        <begin position="102"/>
        <end position="124"/>
    </location>
</feature>
<feature type="transmembrane region" description="Helical" evidence="1">
    <location>
        <begin position="183"/>
        <end position="204"/>
    </location>
</feature>
<feature type="transmembrane region" description="Helical" evidence="1">
    <location>
        <begin position="224"/>
        <end position="242"/>
    </location>
</feature>
<feature type="transmembrane region" description="Helical" evidence="1">
    <location>
        <begin position="71"/>
        <end position="90"/>
    </location>
</feature>
<comment type="caution">
    <text evidence="2">The sequence shown here is derived from an EMBL/GenBank/DDBJ whole genome shotgun (WGS) entry which is preliminary data.</text>
</comment>
<feature type="transmembrane region" description="Helical" evidence="1">
    <location>
        <begin position="31"/>
        <end position="51"/>
    </location>
</feature>
<keyword evidence="1" id="KW-0472">Membrane</keyword>
<proteinExistence type="predicted"/>
<keyword evidence="3" id="KW-1185">Reference proteome</keyword>
<keyword evidence="1" id="KW-0812">Transmembrane</keyword>
<name>A0A542YRY3_9MICO</name>
<feature type="transmembrane region" description="Helical" evidence="1">
    <location>
        <begin position="152"/>
        <end position="176"/>
    </location>
</feature>
<dbReference type="EMBL" id="VFOP01000001">
    <property type="protein sequence ID" value="TQL50863.1"/>
    <property type="molecule type" value="Genomic_DNA"/>
</dbReference>
<keyword evidence="1" id="KW-1133">Transmembrane helix</keyword>
<protein>
    <submittedName>
        <fullName evidence="2">Uncharacterized protein</fullName>
    </submittedName>
</protein>
<dbReference type="Proteomes" id="UP000319516">
    <property type="component" value="Unassembled WGS sequence"/>
</dbReference>
<dbReference type="AlphaFoldDB" id="A0A542YRY3"/>
<evidence type="ECO:0000256" key="1">
    <source>
        <dbReference type="SAM" id="Phobius"/>
    </source>
</evidence>
<dbReference type="OrthoDB" id="4862385at2"/>
<sequence>MTTGTLDQSTRTTRRPAQWLRVARWQLETGVFLMLWAWGLITVLVVAVLAIVGQSVHVVVSGFAISHHGLLWFPFSIAIMVTVTYLPLHVGSGMTRSSFIKAALLGNVLIGVLNAAFTMVGLLIEREIYHRLGWFHGSTNAKGVEVLDGGALTYGIGLTLLFVSGMLSGLLVGVAYYRAGGWWGTLTLPLTLLPIAVTSLIGLVDDSQWSPWDVSFAASWPASELFTGAVLIAAAAVFALLVRRIPIDT</sequence>
<organism evidence="2 3">
    <name type="scientific">Ornithinicoccus hortensis</name>
    <dbReference type="NCBI Taxonomy" id="82346"/>
    <lineage>
        <taxon>Bacteria</taxon>
        <taxon>Bacillati</taxon>
        <taxon>Actinomycetota</taxon>
        <taxon>Actinomycetes</taxon>
        <taxon>Micrococcales</taxon>
        <taxon>Intrasporangiaceae</taxon>
        <taxon>Ornithinicoccus</taxon>
    </lineage>
</organism>
<dbReference type="RefSeq" id="WP_141784936.1">
    <property type="nucleotide sequence ID" value="NZ_BAAAIK010000002.1"/>
</dbReference>
<evidence type="ECO:0000313" key="3">
    <source>
        <dbReference type="Proteomes" id="UP000319516"/>
    </source>
</evidence>
<evidence type="ECO:0000313" key="2">
    <source>
        <dbReference type="EMBL" id="TQL50863.1"/>
    </source>
</evidence>
<accession>A0A542YRY3</accession>
<gene>
    <name evidence="2" type="ORF">FB467_1983</name>
</gene>
<reference evidence="2 3" key="1">
    <citation type="submission" date="2019-06" db="EMBL/GenBank/DDBJ databases">
        <title>Sequencing the genomes of 1000 actinobacteria strains.</title>
        <authorList>
            <person name="Klenk H.-P."/>
        </authorList>
    </citation>
    <scope>NUCLEOTIDE SEQUENCE [LARGE SCALE GENOMIC DNA]</scope>
    <source>
        <strain evidence="2 3">DSM 12335</strain>
    </source>
</reference>